<accession>A0A8J7REF8</accession>
<evidence type="ECO:0000313" key="2">
    <source>
        <dbReference type="EMBL" id="MBP2201737.1"/>
    </source>
</evidence>
<protein>
    <submittedName>
        <fullName evidence="2">Uncharacterized protein</fullName>
    </submittedName>
</protein>
<evidence type="ECO:0000313" key="3">
    <source>
        <dbReference type="Proteomes" id="UP000740329"/>
    </source>
</evidence>
<name>A0A8J7REF8_METVO</name>
<dbReference type="RefSeq" id="WP_209591216.1">
    <property type="nucleotide sequence ID" value="NZ_JAGGMU010000003.1"/>
</dbReference>
<proteinExistence type="predicted"/>
<organism evidence="2 3">
    <name type="scientific">Methanococcus voltae</name>
    <dbReference type="NCBI Taxonomy" id="2188"/>
    <lineage>
        <taxon>Archaea</taxon>
        <taxon>Methanobacteriati</taxon>
        <taxon>Methanobacteriota</taxon>
        <taxon>Methanomada group</taxon>
        <taxon>Methanococci</taxon>
        <taxon>Methanococcales</taxon>
        <taxon>Methanococcaceae</taxon>
        <taxon>Methanococcus</taxon>
    </lineage>
</organism>
<dbReference type="AlphaFoldDB" id="A0A8J7REF8"/>
<feature type="region of interest" description="Disordered" evidence="1">
    <location>
        <begin position="187"/>
        <end position="211"/>
    </location>
</feature>
<evidence type="ECO:0000256" key="1">
    <source>
        <dbReference type="SAM" id="MobiDB-lite"/>
    </source>
</evidence>
<sequence>MKKIILVTLICIIAFVSGAMISANILWNVFGDNLDENFKDISPPYKVGSGELYVSTIPGDSLDVEIKYALINISEEYPDSVVYDAQGNIHIMNKSVYEKLNKILNKDDKELNWVLVPDIGYTQNSSARHIVYRIYTYEDISNLNLSKQQMEKIFEIYQFVSLSDEEISQLNLSIEQKEYLNNTVQKNLNPQTQNHNSKGYGNTKIGNQYNN</sequence>
<dbReference type="Proteomes" id="UP000740329">
    <property type="component" value="Unassembled WGS sequence"/>
</dbReference>
<gene>
    <name evidence="2" type="ORF">J3E07_001162</name>
</gene>
<dbReference type="EMBL" id="JAGGMV010000003">
    <property type="protein sequence ID" value="MBP2201737.1"/>
    <property type="molecule type" value="Genomic_DNA"/>
</dbReference>
<comment type="caution">
    <text evidence="2">The sequence shown here is derived from an EMBL/GenBank/DDBJ whole genome shotgun (WGS) entry which is preliminary data.</text>
</comment>
<dbReference type="OrthoDB" id="61693at2157"/>
<reference evidence="2" key="1">
    <citation type="submission" date="2021-03" db="EMBL/GenBank/DDBJ databases">
        <title>Genomic Encyclopedia of Type Strains, Phase IV (KMG-V): Genome sequencing to study the core and pangenomes of soil and plant-associated prokaryotes.</title>
        <authorList>
            <person name="Whitman W."/>
        </authorList>
    </citation>
    <scope>NUCLEOTIDE SEQUENCE</scope>
    <source>
        <strain evidence="2">C4</strain>
    </source>
</reference>